<dbReference type="AlphaFoldDB" id="E1R2G8"/>
<dbReference type="OrthoDB" id="367237at2"/>
<dbReference type="PANTHER" id="PTHR30619:SF1">
    <property type="entry name" value="RECOMBINATION PROTEIN 2"/>
    <property type="match status" value="1"/>
</dbReference>
<reference evidence="2 3" key="1">
    <citation type="journal article" date="2010" name="Stand. Genomic Sci.">
        <title>Complete genome sequence of Spirochaeta smaragdinae type strain (SEBR 4228).</title>
        <authorList>
            <person name="Mavromatis K."/>
            <person name="Yasawong M."/>
            <person name="Chertkov O."/>
            <person name="Lapidus A."/>
            <person name="Lucas S."/>
            <person name="Nolan M."/>
            <person name="Del Rio T.G."/>
            <person name="Tice H."/>
            <person name="Cheng J.F."/>
            <person name="Pitluck S."/>
            <person name="Liolios K."/>
            <person name="Ivanova N."/>
            <person name="Tapia R."/>
            <person name="Han C."/>
            <person name="Bruce D."/>
            <person name="Goodwin L."/>
            <person name="Pati A."/>
            <person name="Chen A."/>
            <person name="Palaniappan K."/>
            <person name="Land M."/>
            <person name="Hauser L."/>
            <person name="Chang Y.J."/>
            <person name="Jeffries C.D."/>
            <person name="Detter J.C."/>
            <person name="Rohde M."/>
            <person name="Brambilla E."/>
            <person name="Spring S."/>
            <person name="Goker M."/>
            <person name="Sikorski J."/>
            <person name="Woyke T."/>
            <person name="Bristow J."/>
            <person name="Eisen J.A."/>
            <person name="Markowitz V."/>
            <person name="Hugenholtz P."/>
            <person name="Klenk H.P."/>
            <person name="Kyrpides N.C."/>
        </authorList>
    </citation>
    <scope>NUCLEOTIDE SEQUENCE [LARGE SCALE GENOMIC DNA]</scope>
    <source>
        <strain evidence="3">DSM 11293 / JCM 15392 / SEBR 4228</strain>
    </source>
</reference>
<dbReference type="eggNOG" id="COG2333">
    <property type="taxonomic scope" value="Bacteria"/>
</dbReference>
<sequence length="323" mass="35886">MEITFVNVGYGDAILLRDNGHAALIDGGSSLEEEYATGANRIRLFDYLKKNNIGKLDFVILTHIHEDHVCGVTDVLKAVEVDVVYVPYLPSIAGKETISLVSEKRRNIVLYTRALNAFKEILASSVEKRVIASGDCIEFQGAVLRVLEPSRASLAAYSAKVEQVFRENSDAVLDKLIELDERSNAYSLVIGIAYKDKGVLLAADNCPSNWRKETLLFAKNGNVLKLPHHGQEDSIDETLIEYLTGGLIVTCSSSDKRNNSANRSVYDRLSDSGKKFRFLFTDEVSYTPYFAVDAGFQAILLGLDDREISVRFDWSKTEQGDDV</sequence>
<dbReference type="STRING" id="573413.Spirs_3439"/>
<dbReference type="Gene3D" id="3.60.15.10">
    <property type="entry name" value="Ribonuclease Z/Hydroxyacylglutathione hydrolase-like"/>
    <property type="match status" value="1"/>
</dbReference>
<name>E1R2G8_SEDSS</name>
<organism evidence="2 3">
    <name type="scientific">Sediminispirochaeta smaragdinae (strain DSM 11293 / JCM 15392 / SEBR 4228)</name>
    <name type="common">Spirochaeta smaragdinae</name>
    <dbReference type="NCBI Taxonomy" id="573413"/>
    <lineage>
        <taxon>Bacteria</taxon>
        <taxon>Pseudomonadati</taxon>
        <taxon>Spirochaetota</taxon>
        <taxon>Spirochaetia</taxon>
        <taxon>Spirochaetales</taxon>
        <taxon>Spirochaetaceae</taxon>
        <taxon>Sediminispirochaeta</taxon>
    </lineage>
</organism>
<proteinExistence type="predicted"/>
<dbReference type="EMBL" id="CP002116">
    <property type="protein sequence ID" value="ADK82528.1"/>
    <property type="molecule type" value="Genomic_DNA"/>
</dbReference>
<dbReference type="SMART" id="SM00849">
    <property type="entry name" value="Lactamase_B"/>
    <property type="match status" value="1"/>
</dbReference>
<keyword evidence="3" id="KW-1185">Reference proteome</keyword>
<dbReference type="GO" id="GO:0016787">
    <property type="term" value="F:hydrolase activity"/>
    <property type="evidence" value="ECO:0007669"/>
    <property type="project" value="UniProtKB-KW"/>
</dbReference>
<dbReference type="PANTHER" id="PTHR30619">
    <property type="entry name" value="DNA INTERNALIZATION/COMPETENCE PROTEIN COMEC/REC2"/>
    <property type="match status" value="1"/>
</dbReference>
<dbReference type="Pfam" id="PF00753">
    <property type="entry name" value="Lactamase_B"/>
    <property type="match status" value="1"/>
</dbReference>
<dbReference type="RefSeq" id="WP_013255987.1">
    <property type="nucleotide sequence ID" value="NC_014364.1"/>
</dbReference>
<dbReference type="InterPro" id="IPR036866">
    <property type="entry name" value="RibonucZ/Hydroxyglut_hydro"/>
</dbReference>
<feature type="domain" description="Metallo-beta-lactamase" evidence="1">
    <location>
        <begin position="10"/>
        <end position="252"/>
    </location>
</feature>
<evidence type="ECO:0000313" key="3">
    <source>
        <dbReference type="Proteomes" id="UP000002318"/>
    </source>
</evidence>
<accession>E1R2G8</accession>
<gene>
    <name evidence="2" type="ordered locus">Spirs_3439</name>
</gene>
<dbReference type="Proteomes" id="UP000002318">
    <property type="component" value="Chromosome"/>
</dbReference>
<dbReference type="HOGENOM" id="CLU_010363_0_3_12"/>
<keyword evidence="2" id="KW-0378">Hydrolase</keyword>
<dbReference type="InterPro" id="IPR052159">
    <property type="entry name" value="Competence_DNA_uptake"/>
</dbReference>
<dbReference type="InterPro" id="IPR001279">
    <property type="entry name" value="Metallo-B-lactamas"/>
</dbReference>
<dbReference type="SUPFAM" id="SSF56281">
    <property type="entry name" value="Metallo-hydrolase/oxidoreductase"/>
    <property type="match status" value="1"/>
</dbReference>
<evidence type="ECO:0000313" key="2">
    <source>
        <dbReference type="EMBL" id="ADK82528.1"/>
    </source>
</evidence>
<dbReference type="KEGG" id="ssm:Spirs_3439"/>
<protein>
    <submittedName>
        <fullName evidence="2">Hydrolase (Metallo-beta-lactamase superfamily)</fullName>
    </submittedName>
</protein>
<evidence type="ECO:0000259" key="1">
    <source>
        <dbReference type="SMART" id="SM00849"/>
    </source>
</evidence>